<dbReference type="InterPro" id="IPR011034">
    <property type="entry name" value="Formyl_transferase-like_C_sf"/>
</dbReference>
<dbReference type="PANTHER" id="PTHR10429:SF0">
    <property type="entry name" value="DNA-3-METHYLADENINE GLYCOSYLASE"/>
    <property type="match status" value="1"/>
</dbReference>
<dbReference type="Proteomes" id="UP000014760">
    <property type="component" value="Unassembled WGS sequence"/>
</dbReference>
<proteinExistence type="inferred from homology"/>
<comment type="catalytic activity">
    <reaction evidence="1">
        <text>Hydrolysis of alkylated DNA, releasing 3-methyladenine, 3-methylguanine, 7-methylguanine and 7-methyladenine.</text>
        <dbReference type="EC" id="3.2.2.21"/>
    </reaction>
</comment>
<evidence type="ECO:0000256" key="12">
    <source>
        <dbReference type="ARBA" id="ARBA00078171"/>
    </source>
</evidence>
<keyword evidence="6" id="KW-0378">Hydrolase</keyword>
<dbReference type="FunFam" id="3.10.300.10:FF:000001">
    <property type="entry name" value="Putative 3-methyladenine DNA glycosylase"/>
    <property type="match status" value="1"/>
</dbReference>
<dbReference type="NCBIfam" id="TIGR00567">
    <property type="entry name" value="3mg"/>
    <property type="match status" value="1"/>
</dbReference>
<evidence type="ECO:0000256" key="1">
    <source>
        <dbReference type="ARBA" id="ARBA00000086"/>
    </source>
</evidence>
<evidence type="ECO:0000256" key="6">
    <source>
        <dbReference type="ARBA" id="ARBA00022801"/>
    </source>
</evidence>
<comment type="subunit">
    <text evidence="9">Binds MBD1. Binds SSBP1.</text>
</comment>
<dbReference type="InterPro" id="IPR003180">
    <property type="entry name" value="MPG"/>
</dbReference>
<sequence length="234" mass="25911">MTDSTKDSGSCDRLKKDFFECSCEQLARKLLGQRLVRILADGRRLSGRIVETEAYVGAEDKAAHSYKGKRTARNEAMFMQPGTAYVYHIYGTLTCVNVSSQGEGHAVLIRALEPEEGLPQMKKHRGVKRADGGEGLKLTDLASGPSKLTQALSINRAEFDKEDLVSCKRLWLEEGSLGADEQVVSTARVGIEKAEEWASKPLRFYLKGCNSVSVIDKKAEAELQYEVRLLLVQP</sequence>
<comment type="function">
    <text evidence="2">Hydrolysis of the deoxyribose N-glycosidic bond to excise 3-methyladenine, and 7-methylguanine from the damaged DNA polymer formed by alkylation lesions.</text>
</comment>
<evidence type="ECO:0000256" key="3">
    <source>
        <dbReference type="ARBA" id="ARBA00009232"/>
    </source>
</evidence>
<dbReference type="EnsemblMetazoa" id="CapteT104419">
    <property type="protein sequence ID" value="CapteP104419"/>
    <property type="gene ID" value="CapteG104419"/>
</dbReference>
<organism evidence="14">
    <name type="scientific">Capitella teleta</name>
    <name type="common">Polychaete worm</name>
    <dbReference type="NCBI Taxonomy" id="283909"/>
    <lineage>
        <taxon>Eukaryota</taxon>
        <taxon>Metazoa</taxon>
        <taxon>Spiralia</taxon>
        <taxon>Lophotrochozoa</taxon>
        <taxon>Annelida</taxon>
        <taxon>Polychaeta</taxon>
        <taxon>Sedentaria</taxon>
        <taxon>Scolecida</taxon>
        <taxon>Capitellidae</taxon>
        <taxon>Capitella</taxon>
    </lineage>
</organism>
<keyword evidence="7" id="KW-0234">DNA repair</keyword>
<evidence type="ECO:0000256" key="5">
    <source>
        <dbReference type="ARBA" id="ARBA00022763"/>
    </source>
</evidence>
<evidence type="ECO:0000256" key="11">
    <source>
        <dbReference type="ARBA" id="ARBA00076879"/>
    </source>
</evidence>
<evidence type="ECO:0000256" key="8">
    <source>
        <dbReference type="ARBA" id="ARBA00033426"/>
    </source>
</evidence>
<dbReference type="STRING" id="283909.R7V9V5"/>
<dbReference type="EMBL" id="AMQN01004567">
    <property type="status" value="NOT_ANNOTATED_CDS"/>
    <property type="molecule type" value="Genomic_DNA"/>
</dbReference>
<evidence type="ECO:0000256" key="4">
    <source>
        <dbReference type="ARBA" id="ARBA00012000"/>
    </source>
</evidence>
<dbReference type="OMA" id="VEAYHHT"/>
<evidence type="ECO:0000313" key="15">
    <source>
        <dbReference type="EnsemblMetazoa" id="CapteP104419"/>
    </source>
</evidence>
<reference evidence="16" key="1">
    <citation type="submission" date="2012-12" db="EMBL/GenBank/DDBJ databases">
        <authorList>
            <person name="Hellsten U."/>
            <person name="Grimwood J."/>
            <person name="Chapman J.A."/>
            <person name="Shapiro H."/>
            <person name="Aerts A."/>
            <person name="Otillar R.P."/>
            <person name="Terry A.Y."/>
            <person name="Boore J.L."/>
            <person name="Simakov O."/>
            <person name="Marletaz F."/>
            <person name="Cho S.-J."/>
            <person name="Edsinger-Gonzales E."/>
            <person name="Havlak P."/>
            <person name="Kuo D.-H."/>
            <person name="Larsson T."/>
            <person name="Lv J."/>
            <person name="Arendt D."/>
            <person name="Savage R."/>
            <person name="Osoegawa K."/>
            <person name="de Jong P."/>
            <person name="Lindberg D.R."/>
            <person name="Seaver E.C."/>
            <person name="Weisblat D.A."/>
            <person name="Putnam N.H."/>
            <person name="Grigoriev I.V."/>
            <person name="Rokhsar D.S."/>
        </authorList>
    </citation>
    <scope>NUCLEOTIDE SEQUENCE</scope>
    <source>
        <strain evidence="16">I ESC-2004</strain>
    </source>
</reference>
<accession>R7V9V5</accession>
<dbReference type="PANTHER" id="PTHR10429">
    <property type="entry name" value="DNA-3-METHYLADENINE GLYCOSYLASE"/>
    <property type="match status" value="1"/>
</dbReference>
<reference evidence="14 16" key="2">
    <citation type="journal article" date="2013" name="Nature">
        <title>Insights into bilaterian evolution from three spiralian genomes.</title>
        <authorList>
            <person name="Simakov O."/>
            <person name="Marletaz F."/>
            <person name="Cho S.J."/>
            <person name="Edsinger-Gonzales E."/>
            <person name="Havlak P."/>
            <person name="Hellsten U."/>
            <person name="Kuo D.H."/>
            <person name="Larsson T."/>
            <person name="Lv J."/>
            <person name="Arendt D."/>
            <person name="Savage R."/>
            <person name="Osoegawa K."/>
            <person name="de Jong P."/>
            <person name="Grimwood J."/>
            <person name="Chapman J.A."/>
            <person name="Shapiro H."/>
            <person name="Aerts A."/>
            <person name="Otillar R.P."/>
            <person name="Terry A.Y."/>
            <person name="Boore J.L."/>
            <person name="Grigoriev I.V."/>
            <person name="Lindberg D.R."/>
            <person name="Seaver E.C."/>
            <person name="Weisblat D.A."/>
            <person name="Putnam N.H."/>
            <person name="Rokhsar D.S."/>
        </authorList>
    </citation>
    <scope>NUCLEOTIDE SEQUENCE</scope>
    <source>
        <strain evidence="14 16">I ESC-2004</strain>
    </source>
</reference>
<name>R7V9V5_CAPTE</name>
<dbReference type="GO" id="GO:0003677">
    <property type="term" value="F:DNA binding"/>
    <property type="evidence" value="ECO:0007669"/>
    <property type="project" value="InterPro"/>
</dbReference>
<dbReference type="Gene3D" id="3.10.300.10">
    <property type="entry name" value="Methylpurine-DNA glycosylase (MPG)"/>
    <property type="match status" value="1"/>
</dbReference>
<evidence type="ECO:0000256" key="7">
    <source>
        <dbReference type="ARBA" id="ARBA00023204"/>
    </source>
</evidence>
<dbReference type="Pfam" id="PF02245">
    <property type="entry name" value="Pur_DNA_glyco"/>
    <property type="match status" value="1"/>
</dbReference>
<evidence type="ECO:0000256" key="2">
    <source>
        <dbReference type="ARBA" id="ARBA00002421"/>
    </source>
</evidence>
<evidence type="ECO:0000313" key="14">
    <source>
        <dbReference type="EMBL" id="ELU15282.1"/>
    </source>
</evidence>
<dbReference type="GO" id="GO:0006284">
    <property type="term" value="P:base-excision repair"/>
    <property type="evidence" value="ECO:0007669"/>
    <property type="project" value="InterPro"/>
</dbReference>
<evidence type="ECO:0000256" key="9">
    <source>
        <dbReference type="ARBA" id="ARBA00066187"/>
    </source>
</evidence>
<comment type="similarity">
    <text evidence="3">Belongs to the DNA glycosylase MPG family.</text>
</comment>
<evidence type="ECO:0000256" key="13">
    <source>
        <dbReference type="ARBA" id="ARBA00082988"/>
    </source>
</evidence>
<dbReference type="HOGENOM" id="CLU_060471_0_2_1"/>
<reference evidence="15" key="3">
    <citation type="submission" date="2015-06" db="UniProtKB">
        <authorList>
            <consortium name="EnsemblMetazoa"/>
        </authorList>
    </citation>
    <scope>IDENTIFICATION</scope>
</reference>
<dbReference type="EMBL" id="KB293867">
    <property type="protein sequence ID" value="ELU15282.1"/>
    <property type="molecule type" value="Genomic_DNA"/>
</dbReference>
<evidence type="ECO:0000256" key="10">
    <source>
        <dbReference type="ARBA" id="ARBA00068926"/>
    </source>
</evidence>
<evidence type="ECO:0000313" key="16">
    <source>
        <dbReference type="Proteomes" id="UP000014760"/>
    </source>
</evidence>
<protein>
    <recommendedName>
        <fullName evidence="10">DNA-3-methyladenine glycosylase</fullName>
        <ecNumber evidence="4">3.2.2.21</ecNumber>
    </recommendedName>
    <alternativeName>
        <fullName evidence="11">3-alkyladenine DNA glycosylase</fullName>
    </alternativeName>
    <alternativeName>
        <fullName evidence="8">3-methyladenine DNA glycosidase</fullName>
    </alternativeName>
    <alternativeName>
        <fullName evidence="13">ADPG</fullName>
    </alternativeName>
    <alternativeName>
        <fullName evidence="12">N-methylpurine-DNA glycosylase</fullName>
    </alternativeName>
</protein>
<dbReference type="SUPFAM" id="SSF50486">
    <property type="entry name" value="FMT C-terminal domain-like"/>
    <property type="match status" value="1"/>
</dbReference>
<dbReference type="GO" id="GO:0003905">
    <property type="term" value="F:alkylbase DNA N-glycosylase activity"/>
    <property type="evidence" value="ECO:0007669"/>
    <property type="project" value="UniProtKB-EC"/>
</dbReference>
<dbReference type="OrthoDB" id="6353017at2759"/>
<gene>
    <name evidence="14" type="ORF">CAPTEDRAFT_104419</name>
</gene>
<dbReference type="EC" id="3.2.2.21" evidence="4"/>
<keyword evidence="16" id="KW-1185">Reference proteome</keyword>
<dbReference type="CDD" id="cd00540">
    <property type="entry name" value="AAG"/>
    <property type="match status" value="1"/>
</dbReference>
<dbReference type="InterPro" id="IPR036995">
    <property type="entry name" value="MPG_sf"/>
</dbReference>
<keyword evidence="5" id="KW-0227">DNA damage</keyword>
<dbReference type="HAMAP" id="MF_00527">
    <property type="entry name" value="3MGH"/>
    <property type="match status" value="1"/>
</dbReference>
<dbReference type="AlphaFoldDB" id="R7V9V5"/>